<evidence type="ECO:0000256" key="2">
    <source>
        <dbReference type="SAM" id="MobiDB-lite"/>
    </source>
</evidence>
<dbReference type="Gene3D" id="2.40.260.10">
    <property type="entry name" value="Sortase"/>
    <property type="match status" value="1"/>
</dbReference>
<dbReference type="InterPro" id="IPR023365">
    <property type="entry name" value="Sortase_dom-sf"/>
</dbReference>
<evidence type="ECO:0000313" key="5">
    <source>
        <dbReference type="Proteomes" id="UP000177555"/>
    </source>
</evidence>
<comment type="caution">
    <text evidence="4">The sequence shown here is derived from an EMBL/GenBank/DDBJ whole genome shotgun (WGS) entry which is preliminary data.</text>
</comment>
<accession>A0A1F5JG59</accession>
<gene>
    <name evidence="4" type="ORF">A2867_03770</name>
</gene>
<name>A0A1F5JG59_9BACT</name>
<evidence type="ECO:0008006" key="6">
    <source>
        <dbReference type="Google" id="ProtNLM"/>
    </source>
</evidence>
<dbReference type="Pfam" id="PF04203">
    <property type="entry name" value="Sortase"/>
    <property type="match status" value="1"/>
</dbReference>
<dbReference type="GO" id="GO:0016787">
    <property type="term" value="F:hydrolase activity"/>
    <property type="evidence" value="ECO:0007669"/>
    <property type="project" value="UniProtKB-KW"/>
</dbReference>
<organism evidence="4 5">
    <name type="scientific">Candidatus Daviesbacteria bacterium RIFCSPHIGHO2_01_FULL_40_11</name>
    <dbReference type="NCBI Taxonomy" id="1797762"/>
    <lineage>
        <taxon>Bacteria</taxon>
        <taxon>Candidatus Daviesiibacteriota</taxon>
    </lineage>
</organism>
<sequence>MSNRFRLIFAIRFIGYLVFFAGLVGFAFMLGPVVQVEARYRIDRVLGVKRTVPRVITSVEQPGVQPEVESSQEEEPASQRGETVSFSSVTASENSIIPVSTEYGIVIEKINANAKVIPNVNPANEREYVEALKYGVAEALGSTPPGQPGNLYLFSHSTDAPWNIVRFNAIFYLLKELVPGDRVIIFYKNRRYDYVVFDKIIASPSDVSYLTNRYDSPILTLQTCDPPGTLLNRLIVRAKLVSS</sequence>
<reference evidence="4 5" key="1">
    <citation type="journal article" date="2016" name="Nat. Commun.">
        <title>Thousands of microbial genomes shed light on interconnected biogeochemical processes in an aquifer system.</title>
        <authorList>
            <person name="Anantharaman K."/>
            <person name="Brown C.T."/>
            <person name="Hug L.A."/>
            <person name="Sharon I."/>
            <person name="Castelle C.J."/>
            <person name="Probst A.J."/>
            <person name="Thomas B.C."/>
            <person name="Singh A."/>
            <person name="Wilkins M.J."/>
            <person name="Karaoz U."/>
            <person name="Brodie E.L."/>
            <person name="Williams K.H."/>
            <person name="Hubbard S.S."/>
            <person name="Banfield J.F."/>
        </authorList>
    </citation>
    <scope>NUCLEOTIDE SEQUENCE [LARGE SCALE GENOMIC DNA]</scope>
</reference>
<protein>
    <recommendedName>
        <fullName evidence="6">Sortase</fullName>
    </recommendedName>
</protein>
<dbReference type="AlphaFoldDB" id="A0A1F5JG59"/>
<dbReference type="InterPro" id="IPR005754">
    <property type="entry name" value="Sortase"/>
</dbReference>
<keyword evidence="3" id="KW-1133">Transmembrane helix</keyword>
<evidence type="ECO:0000256" key="3">
    <source>
        <dbReference type="SAM" id="Phobius"/>
    </source>
</evidence>
<keyword evidence="3" id="KW-0472">Membrane</keyword>
<keyword evidence="1" id="KW-0378">Hydrolase</keyword>
<feature type="region of interest" description="Disordered" evidence="2">
    <location>
        <begin position="62"/>
        <end position="86"/>
    </location>
</feature>
<dbReference type="Proteomes" id="UP000177555">
    <property type="component" value="Unassembled WGS sequence"/>
</dbReference>
<evidence type="ECO:0000313" key="4">
    <source>
        <dbReference type="EMBL" id="OGE27596.1"/>
    </source>
</evidence>
<keyword evidence="3" id="KW-0812">Transmembrane</keyword>
<feature type="transmembrane region" description="Helical" evidence="3">
    <location>
        <begin position="7"/>
        <end position="30"/>
    </location>
</feature>
<proteinExistence type="predicted"/>
<dbReference type="EMBL" id="MFCP01000035">
    <property type="protein sequence ID" value="OGE27596.1"/>
    <property type="molecule type" value="Genomic_DNA"/>
</dbReference>
<evidence type="ECO:0000256" key="1">
    <source>
        <dbReference type="ARBA" id="ARBA00022801"/>
    </source>
</evidence>
<dbReference type="SUPFAM" id="SSF63817">
    <property type="entry name" value="Sortase"/>
    <property type="match status" value="1"/>
</dbReference>